<dbReference type="PANTHER" id="PTHR40076:SF1">
    <property type="entry name" value="MEMBRANE PROTEIN"/>
    <property type="match status" value="1"/>
</dbReference>
<evidence type="ECO:0000313" key="3">
    <source>
        <dbReference type="Proteomes" id="UP000592181"/>
    </source>
</evidence>
<dbReference type="InterPro" id="IPR010380">
    <property type="entry name" value="DUF975"/>
</dbReference>
<dbReference type="AlphaFoldDB" id="A0A852XED1"/>
<gene>
    <name evidence="2" type="ORF">BJY28_001290</name>
</gene>
<keyword evidence="3" id="KW-1185">Reference proteome</keyword>
<dbReference type="Proteomes" id="UP000592181">
    <property type="component" value="Unassembled WGS sequence"/>
</dbReference>
<accession>A0A852XED1</accession>
<feature type="transmembrane region" description="Helical" evidence="1">
    <location>
        <begin position="30"/>
        <end position="63"/>
    </location>
</feature>
<comment type="caution">
    <text evidence="2">The sequence shown here is derived from an EMBL/GenBank/DDBJ whole genome shotgun (WGS) entry which is preliminary data.</text>
</comment>
<dbReference type="EMBL" id="JACBZX010000001">
    <property type="protein sequence ID" value="NYG36821.1"/>
    <property type="molecule type" value="Genomic_DNA"/>
</dbReference>
<keyword evidence="1" id="KW-0472">Membrane</keyword>
<dbReference type="RefSeq" id="WP_179462270.1">
    <property type="nucleotide sequence ID" value="NZ_JACBZX010000001.1"/>
</dbReference>
<dbReference type="PANTHER" id="PTHR40076">
    <property type="entry name" value="MEMBRANE PROTEIN-RELATED"/>
    <property type="match status" value="1"/>
</dbReference>
<protein>
    <submittedName>
        <fullName evidence="2">Putative membrane protein</fullName>
    </submittedName>
</protein>
<proteinExistence type="predicted"/>
<keyword evidence="1" id="KW-1133">Transmembrane helix</keyword>
<evidence type="ECO:0000256" key="1">
    <source>
        <dbReference type="SAM" id="Phobius"/>
    </source>
</evidence>
<sequence length="144" mass="14653">MLNLGLLRMAFDVVDGRGASMSTMFRGYDVLIGVAVAVVVGLMTSVGLLLCIVPGVVVAVLMIFSSSQVVAGGAGFGEAISGSARMVTDNLGPVIVWLLLVLVLSIVVVCCTLGVGAVVVGPVVSLSTAYAYRTLRGEPVARPA</sequence>
<evidence type="ECO:0000313" key="2">
    <source>
        <dbReference type="EMBL" id="NYG36821.1"/>
    </source>
</evidence>
<keyword evidence="1" id="KW-0812">Transmembrane</keyword>
<organism evidence="2 3">
    <name type="scientific">Janibacter alkaliphilus</name>
    <dbReference type="NCBI Taxonomy" id="1069963"/>
    <lineage>
        <taxon>Bacteria</taxon>
        <taxon>Bacillati</taxon>
        <taxon>Actinomycetota</taxon>
        <taxon>Actinomycetes</taxon>
        <taxon>Micrococcales</taxon>
        <taxon>Intrasporangiaceae</taxon>
        <taxon>Janibacter</taxon>
    </lineage>
</organism>
<reference evidence="2 3" key="1">
    <citation type="submission" date="2020-07" db="EMBL/GenBank/DDBJ databases">
        <title>Sequencing the genomes of 1000 actinobacteria strains.</title>
        <authorList>
            <person name="Klenk H.-P."/>
        </authorList>
    </citation>
    <scope>NUCLEOTIDE SEQUENCE [LARGE SCALE GENOMIC DNA]</scope>
    <source>
        <strain evidence="2 3">DSM 24723</strain>
    </source>
</reference>
<feature type="transmembrane region" description="Helical" evidence="1">
    <location>
        <begin position="95"/>
        <end position="126"/>
    </location>
</feature>
<name>A0A852XED1_9MICO</name>